<proteinExistence type="predicted"/>
<comment type="caution">
    <text evidence="1">The sequence shown here is derived from an EMBL/GenBank/DDBJ whole genome shotgun (WGS) entry which is preliminary data.</text>
</comment>
<organism evidence="1 2">
    <name type="scientific">Ramazzottius varieornatus</name>
    <name type="common">Water bear</name>
    <name type="synonym">Tardigrade</name>
    <dbReference type="NCBI Taxonomy" id="947166"/>
    <lineage>
        <taxon>Eukaryota</taxon>
        <taxon>Metazoa</taxon>
        <taxon>Ecdysozoa</taxon>
        <taxon>Tardigrada</taxon>
        <taxon>Eutardigrada</taxon>
        <taxon>Parachela</taxon>
        <taxon>Hypsibioidea</taxon>
        <taxon>Ramazzottiidae</taxon>
        <taxon>Ramazzottius</taxon>
    </lineage>
</organism>
<accession>A0A1D1VHJ3</accession>
<dbReference type="Proteomes" id="UP000186922">
    <property type="component" value="Unassembled WGS sequence"/>
</dbReference>
<gene>
    <name evidence="1" type="primary">RvY_09173-1</name>
    <name evidence="1" type="synonym">RvY_09173.1</name>
    <name evidence="1" type="ORF">RvY_09173</name>
</gene>
<protein>
    <submittedName>
        <fullName evidence="1">Uncharacterized protein</fullName>
    </submittedName>
</protein>
<dbReference type="EMBL" id="BDGG01000004">
    <property type="protein sequence ID" value="GAU97958.1"/>
    <property type="molecule type" value="Genomic_DNA"/>
</dbReference>
<dbReference type="AlphaFoldDB" id="A0A1D1VHJ3"/>
<name>A0A1D1VHJ3_RAMVA</name>
<keyword evidence="2" id="KW-1185">Reference proteome</keyword>
<evidence type="ECO:0000313" key="2">
    <source>
        <dbReference type="Proteomes" id="UP000186922"/>
    </source>
</evidence>
<sequence length="132" mass="14698">MGILHLIYDGCLISLHFGTALVAEFGVLQFRSTRKKPNNRKFHDFVTFTIFVVPSSRWICFQDLSRVHAQNGSRPSVSYPSNLCRKATLKAAQSLSGSTRRSGERPTFISNSSVVARADCVRTPSACSTHYE</sequence>
<reference evidence="1 2" key="1">
    <citation type="journal article" date="2016" name="Nat. Commun.">
        <title>Extremotolerant tardigrade genome and improved radiotolerance of human cultured cells by tardigrade-unique protein.</title>
        <authorList>
            <person name="Hashimoto T."/>
            <person name="Horikawa D.D."/>
            <person name="Saito Y."/>
            <person name="Kuwahara H."/>
            <person name="Kozuka-Hata H."/>
            <person name="Shin-I T."/>
            <person name="Minakuchi Y."/>
            <person name="Ohishi K."/>
            <person name="Motoyama A."/>
            <person name="Aizu T."/>
            <person name="Enomoto A."/>
            <person name="Kondo K."/>
            <person name="Tanaka S."/>
            <person name="Hara Y."/>
            <person name="Koshikawa S."/>
            <person name="Sagara H."/>
            <person name="Miura T."/>
            <person name="Yokobori S."/>
            <person name="Miyagawa K."/>
            <person name="Suzuki Y."/>
            <person name="Kubo T."/>
            <person name="Oyama M."/>
            <person name="Kohara Y."/>
            <person name="Fujiyama A."/>
            <person name="Arakawa K."/>
            <person name="Katayama T."/>
            <person name="Toyoda A."/>
            <person name="Kunieda T."/>
        </authorList>
    </citation>
    <scope>NUCLEOTIDE SEQUENCE [LARGE SCALE GENOMIC DNA]</scope>
    <source>
        <strain evidence="1 2">YOKOZUNA-1</strain>
    </source>
</reference>
<evidence type="ECO:0000313" key="1">
    <source>
        <dbReference type="EMBL" id="GAU97958.1"/>
    </source>
</evidence>